<protein>
    <submittedName>
        <fullName evidence="2">Uncharacterized protein</fullName>
    </submittedName>
</protein>
<feature type="region of interest" description="Disordered" evidence="1">
    <location>
        <begin position="74"/>
        <end position="102"/>
    </location>
</feature>
<evidence type="ECO:0000313" key="3">
    <source>
        <dbReference type="Proteomes" id="UP001221898"/>
    </source>
</evidence>
<dbReference type="EMBL" id="JAINUG010000237">
    <property type="protein sequence ID" value="KAJ8385990.1"/>
    <property type="molecule type" value="Genomic_DNA"/>
</dbReference>
<sequence>MYIQIHRLLPRAKLSWTAVKQDHAHNNAILSGPENKGPIRGKNTSLRGSKRALFCTAEMGQGRARLWPFLHRAESREQTRATPIGCRGRGPSNENRNSPSDILVPCQEGLEKEAWNSVNADI</sequence>
<organism evidence="2 3">
    <name type="scientific">Aldrovandia affinis</name>
    <dbReference type="NCBI Taxonomy" id="143900"/>
    <lineage>
        <taxon>Eukaryota</taxon>
        <taxon>Metazoa</taxon>
        <taxon>Chordata</taxon>
        <taxon>Craniata</taxon>
        <taxon>Vertebrata</taxon>
        <taxon>Euteleostomi</taxon>
        <taxon>Actinopterygii</taxon>
        <taxon>Neopterygii</taxon>
        <taxon>Teleostei</taxon>
        <taxon>Notacanthiformes</taxon>
        <taxon>Halosauridae</taxon>
        <taxon>Aldrovandia</taxon>
    </lineage>
</organism>
<evidence type="ECO:0000313" key="2">
    <source>
        <dbReference type="EMBL" id="KAJ8385990.1"/>
    </source>
</evidence>
<evidence type="ECO:0000256" key="1">
    <source>
        <dbReference type="SAM" id="MobiDB-lite"/>
    </source>
</evidence>
<accession>A0AAD7RKZ1</accession>
<comment type="caution">
    <text evidence="2">The sequence shown here is derived from an EMBL/GenBank/DDBJ whole genome shotgun (WGS) entry which is preliminary data.</text>
</comment>
<gene>
    <name evidence="2" type="ORF">AAFF_G00178110</name>
</gene>
<dbReference type="AlphaFoldDB" id="A0AAD7RKZ1"/>
<reference evidence="2" key="1">
    <citation type="journal article" date="2023" name="Science">
        <title>Genome structures resolve the early diversification of teleost fishes.</title>
        <authorList>
            <person name="Parey E."/>
            <person name="Louis A."/>
            <person name="Montfort J."/>
            <person name="Bouchez O."/>
            <person name="Roques C."/>
            <person name="Iampietro C."/>
            <person name="Lluch J."/>
            <person name="Castinel A."/>
            <person name="Donnadieu C."/>
            <person name="Desvignes T."/>
            <person name="Floi Bucao C."/>
            <person name="Jouanno E."/>
            <person name="Wen M."/>
            <person name="Mejri S."/>
            <person name="Dirks R."/>
            <person name="Jansen H."/>
            <person name="Henkel C."/>
            <person name="Chen W.J."/>
            <person name="Zahm M."/>
            <person name="Cabau C."/>
            <person name="Klopp C."/>
            <person name="Thompson A.W."/>
            <person name="Robinson-Rechavi M."/>
            <person name="Braasch I."/>
            <person name="Lecointre G."/>
            <person name="Bobe J."/>
            <person name="Postlethwait J.H."/>
            <person name="Berthelot C."/>
            <person name="Roest Crollius H."/>
            <person name="Guiguen Y."/>
        </authorList>
    </citation>
    <scope>NUCLEOTIDE SEQUENCE</scope>
    <source>
        <strain evidence="2">NC1722</strain>
    </source>
</reference>
<name>A0AAD7RKZ1_9TELE</name>
<dbReference type="Proteomes" id="UP001221898">
    <property type="component" value="Unassembled WGS sequence"/>
</dbReference>
<proteinExistence type="predicted"/>
<keyword evidence="3" id="KW-1185">Reference proteome</keyword>